<evidence type="ECO:0000256" key="1">
    <source>
        <dbReference type="SAM" id="MobiDB-lite"/>
    </source>
</evidence>
<evidence type="ECO:0000313" key="3">
    <source>
        <dbReference type="Proteomes" id="UP000272117"/>
    </source>
</evidence>
<reference evidence="2 3" key="1">
    <citation type="submission" date="2018-11" db="EMBL/GenBank/DDBJ databases">
        <title>Rufibacter latericius sp. nov., isolated from water in Baiyang Lake.</title>
        <authorList>
            <person name="Yang Y."/>
        </authorList>
    </citation>
    <scope>NUCLEOTIDE SEQUENCE [LARGE SCALE GENOMIC DNA]</scope>
    <source>
        <strain evidence="2 3">R-22-1c-1</strain>
    </source>
</reference>
<proteinExistence type="predicted"/>
<gene>
    <name evidence="2" type="ORF">EFB08_13585</name>
</gene>
<dbReference type="EMBL" id="RJJD01000008">
    <property type="protein sequence ID" value="RNI25872.1"/>
    <property type="molecule type" value="Genomic_DNA"/>
</dbReference>
<name>A0A3M9MJZ4_9BACT</name>
<dbReference type="AlphaFoldDB" id="A0A3M9MJZ4"/>
<keyword evidence="3" id="KW-1185">Reference proteome</keyword>
<protein>
    <submittedName>
        <fullName evidence="2">Uncharacterized protein</fullName>
    </submittedName>
</protein>
<accession>A0A3M9MJZ4</accession>
<sequence length="63" mass="7059">MILLVRLSIKDQPDKPQQEAAPALRLGREGSRKSGPIKRFEAIASLICKLQPMVGPSHRLEPW</sequence>
<feature type="region of interest" description="Disordered" evidence="1">
    <location>
        <begin position="12"/>
        <end position="34"/>
    </location>
</feature>
<comment type="caution">
    <text evidence="2">The sequence shown here is derived from an EMBL/GenBank/DDBJ whole genome shotgun (WGS) entry which is preliminary data.</text>
</comment>
<organism evidence="2 3">
    <name type="scientific">Rufibacter latericius</name>
    <dbReference type="NCBI Taxonomy" id="2487040"/>
    <lineage>
        <taxon>Bacteria</taxon>
        <taxon>Pseudomonadati</taxon>
        <taxon>Bacteroidota</taxon>
        <taxon>Cytophagia</taxon>
        <taxon>Cytophagales</taxon>
        <taxon>Hymenobacteraceae</taxon>
        <taxon>Rufibacter</taxon>
    </lineage>
</organism>
<dbReference type="Proteomes" id="UP000272117">
    <property type="component" value="Unassembled WGS sequence"/>
</dbReference>
<evidence type="ECO:0000313" key="2">
    <source>
        <dbReference type="EMBL" id="RNI25872.1"/>
    </source>
</evidence>